<dbReference type="EMBL" id="SIHJ01000005">
    <property type="protein sequence ID" value="TWT30413.1"/>
    <property type="molecule type" value="Genomic_DNA"/>
</dbReference>
<proteinExistence type="predicted"/>
<sequence>MRLTLRTLLAYLDNILEPQDQEELSRRVAASDVANDLLHRTRDATRRLRQPAPDVNASGPQSDANTVAEYLDNTLPPDDVTEFERRCLDLETFPDADSHLAETALCHHVLTMVLGQRADIDPATKQRLYAMGRGAAAATAAPPAEPQEVGPPVHEHSSVAEIPDYLRASERSVVSRLLPAIAALLLLAVTAFLAFGPGGWMREKGEPVAANNGAASPAEAGAASPEEGEPAPIVPPIDEPQTGGDTPGGVADGEPEDEPSGDPDEVISEETVVEVEEPIDPAAGVPGVGVVDEGMADEASGETATVSEQGPDPLEGVDPPIPGVPTAPGEALADAPTGEGGEEAMTTDPAEAVASDDSSEEGADPLEPVEPEPPKRLGMVFSQGAVLLRLDEATDQPVWRRVADRAEVMPGEKLLSLPTYRPAVAFDSEIVLDLFDGTRVNVGSLGESTPEVNVVYGRLLLTNMGKTPAELSFSLGERFGRLTLGEASSLAIEVERLFQPGVDPRQQAAPLVAECYAPVGDVEWAGADFEINAADRGMWMISDQEVSEIQPYSTDPTWLEDRTPSRVTREASPRLAAQIQVGPPAWTQLSAINNSRLKEVRALANICAVHIGQFDAIVKALRDEEQSLSWSEEIAALRFAMASSPALAQAVNDELYRQRPEEVAEEVWEMLCGYNLQQVGEDPDAWRVGAMRTLIDRLSSDQLDVRVLANTNLEQITGRRGVFNPIGTSGARETSINRQRSRLESGELKPAGLTSAAP</sequence>
<name>A0A5C5UXP2_9BACT</name>
<reference evidence="3 4" key="1">
    <citation type="submission" date="2019-02" db="EMBL/GenBank/DDBJ databases">
        <title>Deep-cultivation of Planctomycetes and their phenomic and genomic characterization uncovers novel biology.</title>
        <authorList>
            <person name="Wiegand S."/>
            <person name="Jogler M."/>
            <person name="Boedeker C."/>
            <person name="Pinto D."/>
            <person name="Vollmers J."/>
            <person name="Rivas-Marin E."/>
            <person name="Kohn T."/>
            <person name="Peeters S.H."/>
            <person name="Heuer A."/>
            <person name="Rast P."/>
            <person name="Oberbeckmann S."/>
            <person name="Bunk B."/>
            <person name="Jeske O."/>
            <person name="Meyerdierks A."/>
            <person name="Storesund J.E."/>
            <person name="Kallscheuer N."/>
            <person name="Luecker S."/>
            <person name="Lage O.M."/>
            <person name="Pohl T."/>
            <person name="Merkel B.J."/>
            <person name="Hornburger P."/>
            <person name="Mueller R.-W."/>
            <person name="Bruemmer F."/>
            <person name="Labrenz M."/>
            <person name="Spormann A.M."/>
            <person name="Op Den Camp H."/>
            <person name="Overmann J."/>
            <person name="Amann R."/>
            <person name="Jetten M.S.M."/>
            <person name="Mascher T."/>
            <person name="Medema M.H."/>
            <person name="Devos D.P."/>
            <person name="Kaster A.-K."/>
            <person name="Ovreas L."/>
            <person name="Rohde M."/>
            <person name="Galperin M.Y."/>
            <person name="Jogler C."/>
        </authorList>
    </citation>
    <scope>NUCLEOTIDE SEQUENCE [LARGE SCALE GENOMIC DNA]</scope>
    <source>
        <strain evidence="3 4">KOR34</strain>
    </source>
</reference>
<dbReference type="RefSeq" id="WP_146568766.1">
    <property type="nucleotide sequence ID" value="NZ_SIHJ01000005.1"/>
</dbReference>
<evidence type="ECO:0000313" key="3">
    <source>
        <dbReference type="EMBL" id="TWT30413.1"/>
    </source>
</evidence>
<feature type="compositionally biased region" description="Acidic residues" evidence="1">
    <location>
        <begin position="253"/>
        <end position="264"/>
    </location>
</feature>
<keyword evidence="2" id="KW-0472">Membrane</keyword>
<feature type="region of interest" description="Disordered" evidence="1">
    <location>
        <begin position="724"/>
        <end position="758"/>
    </location>
</feature>
<feature type="compositionally biased region" description="Low complexity" evidence="1">
    <location>
        <begin position="209"/>
        <end position="225"/>
    </location>
</feature>
<keyword evidence="4" id="KW-1185">Reference proteome</keyword>
<evidence type="ECO:0000256" key="2">
    <source>
        <dbReference type="SAM" id="Phobius"/>
    </source>
</evidence>
<keyword evidence="2" id="KW-1133">Transmembrane helix</keyword>
<feature type="region of interest" description="Disordered" evidence="1">
    <location>
        <begin position="41"/>
        <end position="63"/>
    </location>
</feature>
<evidence type="ECO:0000313" key="4">
    <source>
        <dbReference type="Proteomes" id="UP000316714"/>
    </source>
</evidence>
<gene>
    <name evidence="3" type="ORF">KOR34_49720</name>
</gene>
<dbReference type="AlphaFoldDB" id="A0A5C5UXP2"/>
<feature type="transmembrane region" description="Helical" evidence="2">
    <location>
        <begin position="177"/>
        <end position="200"/>
    </location>
</feature>
<feature type="region of interest" description="Disordered" evidence="1">
    <location>
        <begin position="297"/>
        <end position="376"/>
    </location>
</feature>
<keyword evidence="2" id="KW-0812">Transmembrane</keyword>
<evidence type="ECO:0000256" key="1">
    <source>
        <dbReference type="SAM" id="MobiDB-lite"/>
    </source>
</evidence>
<comment type="caution">
    <text evidence="3">The sequence shown here is derived from an EMBL/GenBank/DDBJ whole genome shotgun (WGS) entry which is preliminary data.</text>
</comment>
<feature type="region of interest" description="Disordered" evidence="1">
    <location>
        <begin position="206"/>
        <end position="264"/>
    </location>
</feature>
<feature type="compositionally biased region" description="Acidic residues" evidence="1">
    <location>
        <begin position="357"/>
        <end position="370"/>
    </location>
</feature>
<dbReference type="Proteomes" id="UP000316714">
    <property type="component" value="Unassembled WGS sequence"/>
</dbReference>
<organism evidence="3 4">
    <name type="scientific">Posidoniimonas corsicana</name>
    <dbReference type="NCBI Taxonomy" id="1938618"/>
    <lineage>
        <taxon>Bacteria</taxon>
        <taxon>Pseudomonadati</taxon>
        <taxon>Planctomycetota</taxon>
        <taxon>Planctomycetia</taxon>
        <taxon>Pirellulales</taxon>
        <taxon>Lacipirellulaceae</taxon>
        <taxon>Posidoniimonas</taxon>
    </lineage>
</organism>
<accession>A0A5C5UXP2</accession>
<protein>
    <submittedName>
        <fullName evidence="3">Uncharacterized protein</fullName>
    </submittedName>
</protein>
<dbReference type="OrthoDB" id="272719at2"/>